<keyword evidence="2 4" id="KW-0694">RNA-binding</keyword>
<comment type="similarity">
    <text evidence="1 4">Belongs to the HSP15 family.</text>
</comment>
<dbReference type="SUPFAM" id="SSF55174">
    <property type="entry name" value="Alpha-L RNA-binding motif"/>
    <property type="match status" value="1"/>
</dbReference>
<dbReference type="InterPro" id="IPR025708">
    <property type="entry name" value="HSP15"/>
</dbReference>
<dbReference type="GO" id="GO:0034605">
    <property type="term" value="P:cellular response to heat"/>
    <property type="evidence" value="ECO:0007669"/>
    <property type="project" value="InterPro"/>
</dbReference>
<evidence type="ECO:0000256" key="1">
    <source>
        <dbReference type="ARBA" id="ARBA00008396"/>
    </source>
</evidence>
<protein>
    <recommendedName>
        <fullName evidence="4">Heat shock protein 15</fullName>
    </recommendedName>
</protein>
<dbReference type="RefSeq" id="WP_044834463.1">
    <property type="nucleotide sequence ID" value="NZ_CP059735.1"/>
</dbReference>
<evidence type="ECO:0000256" key="3">
    <source>
        <dbReference type="ARBA" id="ARBA00023125"/>
    </source>
</evidence>
<dbReference type="InterPro" id="IPR036986">
    <property type="entry name" value="S4_RNA-bd_sf"/>
</dbReference>
<keyword evidence="8" id="KW-1185">Reference proteome</keyword>
<gene>
    <name evidence="7" type="ORF">SG35_027310</name>
</gene>
<evidence type="ECO:0000256" key="4">
    <source>
        <dbReference type="PIRNR" id="PIRNR016821"/>
    </source>
</evidence>
<dbReference type="GO" id="GO:0003677">
    <property type="term" value="F:DNA binding"/>
    <property type="evidence" value="ECO:0007669"/>
    <property type="project" value="UniProtKB-KW"/>
</dbReference>
<dbReference type="EMBL" id="CP059735">
    <property type="protein sequence ID" value="WDD98891.1"/>
    <property type="molecule type" value="Genomic_DNA"/>
</dbReference>
<accession>A0AAE9YSR6</accession>
<dbReference type="Pfam" id="PF01479">
    <property type="entry name" value="S4"/>
    <property type="match status" value="1"/>
</dbReference>
<dbReference type="Gene3D" id="3.10.290.10">
    <property type="entry name" value="RNA-binding S4 domain"/>
    <property type="match status" value="1"/>
</dbReference>
<feature type="region of interest" description="Disordered" evidence="5">
    <location>
        <begin position="109"/>
        <end position="137"/>
    </location>
</feature>
<feature type="domain" description="RNA-binding S4" evidence="6">
    <location>
        <begin position="15"/>
        <end position="78"/>
    </location>
</feature>
<dbReference type="PROSITE" id="PS50889">
    <property type="entry name" value="S4"/>
    <property type="match status" value="1"/>
</dbReference>
<dbReference type="InterPro" id="IPR002942">
    <property type="entry name" value="S4_RNA-bd"/>
</dbReference>
<dbReference type="CDD" id="cd00165">
    <property type="entry name" value="S4"/>
    <property type="match status" value="1"/>
</dbReference>
<dbReference type="Proteomes" id="UP000032568">
    <property type="component" value="Chromosome"/>
</dbReference>
<evidence type="ECO:0000313" key="7">
    <source>
        <dbReference type="EMBL" id="WDD98891.1"/>
    </source>
</evidence>
<dbReference type="GO" id="GO:0003727">
    <property type="term" value="F:single-stranded RNA binding"/>
    <property type="evidence" value="ECO:0007669"/>
    <property type="project" value="InterPro"/>
</dbReference>
<dbReference type="KEGG" id="tact:SG35_027310"/>
<evidence type="ECO:0000313" key="8">
    <source>
        <dbReference type="Proteomes" id="UP000032568"/>
    </source>
</evidence>
<organism evidence="7 8">
    <name type="scientific">Thalassomonas actiniarum</name>
    <dbReference type="NCBI Taxonomy" id="485447"/>
    <lineage>
        <taxon>Bacteria</taxon>
        <taxon>Pseudomonadati</taxon>
        <taxon>Pseudomonadota</taxon>
        <taxon>Gammaproteobacteria</taxon>
        <taxon>Alteromonadales</taxon>
        <taxon>Colwelliaceae</taxon>
        <taxon>Thalassomonas</taxon>
    </lineage>
</organism>
<evidence type="ECO:0000256" key="2">
    <source>
        <dbReference type="ARBA" id="ARBA00022884"/>
    </source>
</evidence>
<proteinExistence type="inferred from homology"/>
<dbReference type="SMART" id="SM00363">
    <property type="entry name" value="S4"/>
    <property type="match status" value="1"/>
</dbReference>
<dbReference type="GO" id="GO:0043023">
    <property type="term" value="F:ribosomal large subunit binding"/>
    <property type="evidence" value="ECO:0007669"/>
    <property type="project" value="InterPro"/>
</dbReference>
<dbReference type="PIRSF" id="PIRSF016821">
    <property type="entry name" value="HSP15"/>
    <property type="match status" value="1"/>
</dbReference>
<evidence type="ECO:0000259" key="6">
    <source>
        <dbReference type="SMART" id="SM00363"/>
    </source>
</evidence>
<reference evidence="7 8" key="2">
    <citation type="journal article" date="2022" name="Mar. Drugs">
        <title>Bioassay-Guided Fractionation Leads to the Detection of Cholic Acid Generated by the Rare Thalassomonas sp.</title>
        <authorList>
            <person name="Pheiffer F."/>
            <person name="Schneider Y.K."/>
            <person name="Hansen E.H."/>
            <person name="Andersen J.H."/>
            <person name="Isaksson J."/>
            <person name="Busche T."/>
            <person name="R C."/>
            <person name="Kalinowski J."/>
            <person name="Zyl L.V."/>
            <person name="Trindade M."/>
        </authorList>
    </citation>
    <scope>NUCLEOTIDE SEQUENCE [LARGE SCALE GENOMIC DNA]</scope>
    <source>
        <strain evidence="7 8">A5K-106</strain>
    </source>
</reference>
<evidence type="ECO:0000256" key="5">
    <source>
        <dbReference type="SAM" id="MobiDB-lite"/>
    </source>
</evidence>
<dbReference type="AlphaFoldDB" id="A0AAE9YSR6"/>
<reference evidence="7 8" key="1">
    <citation type="journal article" date="2015" name="Genome Announc.">
        <title>Draft Genome Sequences of Marine Isolates of Thalassomonas viridans and Thalassomonas actiniarum.</title>
        <authorList>
            <person name="Olonade I."/>
            <person name="van Zyl L.J."/>
            <person name="Trindade M."/>
        </authorList>
    </citation>
    <scope>NUCLEOTIDE SEQUENCE [LARGE SCALE GENOMIC DNA]</scope>
    <source>
        <strain evidence="7 8">A5K-106</strain>
    </source>
</reference>
<keyword evidence="3 4" id="KW-0238">DNA-binding</keyword>
<sequence>MATKPVASSTETNTTRLDKWLWAARFYKTRAIAKQMIDGGKVFYNGQRTKSGRAVSIGDTIKVRQGYEEKEVTVIALADKRRDATFAQTLYRELESSLETREKNALARKQGILLSPAGDAKPDKKQRRKIRQLKERI</sequence>
<name>A0AAE9YSR6_9GAMM</name>